<sequence length="294" mass="34572">MRFGGFIITYNRPELLIQTINSVFQQTFPPELLWIIDNSDNVDTEFRFKNFEDKRVRYFRMGYNAGPAGGAKKGLELCTRDGLDWIYWGDDNDPPKSLDTFEKLQIHFEKEKIGVIGEVGQYFSFERAKVVRVKDFELKNKELIEVDFIAGGMSMMVSSAVIKSGVLPDSSFFFGFEELDFCLNAKKKGFKVYADSHMFFERRKAKNYLGIKKPFYKNRFLRRLRREYYSLRNLLFLALKHKSYRMILILHFKWLVKGVFGFKNGIEYGMLNLKLISKAFFHFYTGKSGYSIKL</sequence>
<reference evidence="2 3" key="1">
    <citation type="submission" date="2015-09" db="EMBL/GenBank/DDBJ databases">
        <title>Identification and resolution of microdiversity through metagenomic sequencing of parallel consortia.</title>
        <authorList>
            <person name="Nelson W.C."/>
            <person name="Romine M.F."/>
            <person name="Lindemann S.R."/>
        </authorList>
    </citation>
    <scope>NUCLEOTIDE SEQUENCE [LARGE SCALE GENOMIC DNA]</scope>
    <source>
        <strain evidence="2">HL-49</strain>
    </source>
</reference>
<dbReference type="STRING" id="1305737.GCA_000526355_01742"/>
<dbReference type="Proteomes" id="UP000050421">
    <property type="component" value="Unassembled WGS sequence"/>
</dbReference>
<dbReference type="SUPFAM" id="SSF53448">
    <property type="entry name" value="Nucleotide-diphospho-sugar transferases"/>
    <property type="match status" value="1"/>
</dbReference>
<evidence type="ECO:0000313" key="3">
    <source>
        <dbReference type="Proteomes" id="UP000050421"/>
    </source>
</evidence>
<gene>
    <name evidence="2" type="ORF">HLUCCX10_02415</name>
</gene>
<feature type="domain" description="Glycosyltransferase 2-like" evidence="1">
    <location>
        <begin position="7"/>
        <end position="161"/>
    </location>
</feature>
<evidence type="ECO:0000259" key="1">
    <source>
        <dbReference type="Pfam" id="PF00535"/>
    </source>
</evidence>
<proteinExistence type="predicted"/>
<dbReference type="PATRIC" id="fig|1305737.6.peg.1148"/>
<dbReference type="Gene3D" id="3.90.550.10">
    <property type="entry name" value="Spore Coat Polysaccharide Biosynthesis Protein SpsA, Chain A"/>
    <property type="match status" value="1"/>
</dbReference>
<dbReference type="Pfam" id="PF00535">
    <property type="entry name" value="Glycos_transf_2"/>
    <property type="match status" value="1"/>
</dbReference>
<dbReference type="AlphaFoldDB" id="A0A0N8KHD8"/>
<accession>A0A0N8KHD8</accession>
<evidence type="ECO:0000313" key="2">
    <source>
        <dbReference type="EMBL" id="KPQ19458.1"/>
    </source>
</evidence>
<name>A0A0N8KHD8_9BACT</name>
<protein>
    <submittedName>
        <fullName evidence="2">Putative glycosyltransferase</fullName>
    </submittedName>
</protein>
<organism evidence="2 3">
    <name type="scientific">Algoriphagus marincola HL-49</name>
    <dbReference type="NCBI Taxonomy" id="1305737"/>
    <lineage>
        <taxon>Bacteria</taxon>
        <taxon>Pseudomonadati</taxon>
        <taxon>Bacteroidota</taxon>
        <taxon>Cytophagia</taxon>
        <taxon>Cytophagales</taxon>
        <taxon>Cyclobacteriaceae</taxon>
        <taxon>Algoriphagus</taxon>
    </lineage>
</organism>
<keyword evidence="2" id="KW-0808">Transferase</keyword>
<comment type="caution">
    <text evidence="2">The sequence shown here is derived from an EMBL/GenBank/DDBJ whole genome shotgun (WGS) entry which is preliminary data.</text>
</comment>
<dbReference type="InterPro" id="IPR001173">
    <property type="entry name" value="Glyco_trans_2-like"/>
</dbReference>
<dbReference type="InterPro" id="IPR029044">
    <property type="entry name" value="Nucleotide-diphossugar_trans"/>
</dbReference>
<dbReference type="GO" id="GO:0016740">
    <property type="term" value="F:transferase activity"/>
    <property type="evidence" value="ECO:0007669"/>
    <property type="project" value="UniProtKB-KW"/>
</dbReference>
<dbReference type="OrthoDB" id="7665907at2"/>
<dbReference type="EMBL" id="LJXT01000009">
    <property type="protein sequence ID" value="KPQ19458.1"/>
    <property type="molecule type" value="Genomic_DNA"/>
</dbReference>